<feature type="compositionally biased region" description="Low complexity" evidence="9">
    <location>
        <begin position="316"/>
        <end position="352"/>
    </location>
</feature>
<dbReference type="KEGG" id="dpp:DICPUDRAFT_148752"/>
<evidence type="ECO:0000256" key="9">
    <source>
        <dbReference type="SAM" id="MobiDB-lite"/>
    </source>
</evidence>
<evidence type="ECO:0000256" key="1">
    <source>
        <dbReference type="ARBA" id="ARBA00004481"/>
    </source>
</evidence>
<sequence>MDLASLPPALKPILPYLKQALQLEKHDLVMAYFCRVYAATLALDIKKKMGPEGSFLSVPIVKILDQGDKDKEKLGSKLTDIADESKYVEGFAMRAFKFADDQDRAGKANKATSTTFYSAYLFFNVLENFGEPSEEVKLKKKYASWRSVDINNAIKNGVAPSPPPAIEEPESSDNGITSQEEDELKKLEKELAESAKIQGFNTNGYDDMSTSPQNNSNSNSNMSSSFDFPSAPKSFDFDEPSTNSDNNNRNSSLNNSFSFPTFPSAPTNTKPAFPSFPPTPNQLGDSTNKPAFPSFPSTPNQLSDSTNKPAFPSFPSPTNSNNSNKPAFPSFPSPTNSNNSNSSNSNKPTFPTFPSPTDNRNSSLGNSLNFPSFPSQKNNDMSNSLSNSFNFPSVSSKEPSYNDEEFEIKPYNNNNMNNSYHESSSPPPYEFNNNNNSNNRSSPPSYQQQDSQQNQQLLSENEELKQQNQQQLQIIQKQKQQLEQQQKQFRSFMNELEEQKKQNEQYQNVIRQQKQQITAMQMNGGGGGNFNYNPNFEPNEDQKSDAQKYAKWVVSSLQFDDAQSAIKNLKLSYKLLTGVDL</sequence>
<dbReference type="Proteomes" id="UP000001064">
    <property type="component" value="Unassembled WGS sequence"/>
</dbReference>
<evidence type="ECO:0000313" key="12">
    <source>
        <dbReference type="EMBL" id="EGC38560.1"/>
    </source>
</evidence>
<dbReference type="RefSeq" id="XP_003284931.1">
    <property type="nucleotide sequence ID" value="XM_003284883.1"/>
</dbReference>
<feature type="compositionally biased region" description="Low complexity" evidence="9">
    <location>
        <begin position="430"/>
        <end position="456"/>
    </location>
</feature>
<reference evidence="13" key="1">
    <citation type="journal article" date="2011" name="Genome Biol.">
        <title>Comparative genomics of the social amoebae Dictyostelium discoideum and Dictyostelium purpureum.</title>
        <authorList>
            <consortium name="US DOE Joint Genome Institute (JGI-PGF)"/>
            <person name="Sucgang R."/>
            <person name="Kuo A."/>
            <person name="Tian X."/>
            <person name="Salerno W."/>
            <person name="Parikh A."/>
            <person name="Feasley C.L."/>
            <person name="Dalin E."/>
            <person name="Tu H."/>
            <person name="Huang E."/>
            <person name="Barry K."/>
            <person name="Lindquist E."/>
            <person name="Shapiro H."/>
            <person name="Bruce D."/>
            <person name="Schmutz J."/>
            <person name="Salamov A."/>
            <person name="Fey P."/>
            <person name="Gaudet P."/>
            <person name="Anjard C."/>
            <person name="Babu M.M."/>
            <person name="Basu S."/>
            <person name="Bushmanova Y."/>
            <person name="van der Wel H."/>
            <person name="Katoh-Kurasawa M."/>
            <person name="Dinh C."/>
            <person name="Coutinho P.M."/>
            <person name="Saito T."/>
            <person name="Elias M."/>
            <person name="Schaap P."/>
            <person name="Kay R.R."/>
            <person name="Henrissat B."/>
            <person name="Eichinger L."/>
            <person name="Rivero F."/>
            <person name="Putnam N.H."/>
            <person name="West C.M."/>
            <person name="Loomis W.F."/>
            <person name="Chisholm R.L."/>
            <person name="Shaulsky G."/>
            <person name="Strassmann J.E."/>
            <person name="Queller D.C."/>
            <person name="Kuspa A."/>
            <person name="Grigoriev I.V."/>
        </authorList>
    </citation>
    <scope>NUCLEOTIDE SEQUENCE [LARGE SCALE GENOMIC DNA]</scope>
    <source>
        <strain evidence="13">QSDP1</strain>
    </source>
</reference>
<dbReference type="Pfam" id="PF04652">
    <property type="entry name" value="Vta1"/>
    <property type="match status" value="1"/>
</dbReference>
<dbReference type="GO" id="GO:0005771">
    <property type="term" value="C:multivesicular body"/>
    <property type="evidence" value="ECO:0000318"/>
    <property type="project" value="GO_Central"/>
</dbReference>
<feature type="compositionally biased region" description="Low complexity" evidence="9">
    <location>
        <begin position="209"/>
        <end position="225"/>
    </location>
</feature>
<feature type="compositionally biased region" description="Low complexity" evidence="9">
    <location>
        <begin position="378"/>
        <end position="396"/>
    </location>
</feature>
<dbReference type="FunCoup" id="F0ZBX0">
    <property type="interactions" value="65"/>
</dbReference>
<dbReference type="Pfam" id="PF18097">
    <property type="entry name" value="Vta1_C"/>
    <property type="match status" value="1"/>
</dbReference>
<evidence type="ECO:0000256" key="3">
    <source>
        <dbReference type="ARBA" id="ARBA00007895"/>
    </source>
</evidence>
<evidence type="ECO:0000259" key="11">
    <source>
        <dbReference type="Pfam" id="PF18097"/>
    </source>
</evidence>
<feature type="compositionally biased region" description="Polar residues" evidence="9">
    <location>
        <begin position="355"/>
        <end position="377"/>
    </location>
</feature>
<dbReference type="Gene3D" id="1.25.40.270">
    <property type="entry name" value="Vacuolar protein sorting-associated protein vta1"/>
    <property type="match status" value="1"/>
</dbReference>
<dbReference type="OrthoDB" id="391137at2759"/>
<organism evidence="12 13">
    <name type="scientific">Dictyostelium purpureum</name>
    <name type="common">Slime mold</name>
    <dbReference type="NCBI Taxonomy" id="5786"/>
    <lineage>
        <taxon>Eukaryota</taxon>
        <taxon>Amoebozoa</taxon>
        <taxon>Evosea</taxon>
        <taxon>Eumycetozoa</taxon>
        <taxon>Dictyostelia</taxon>
        <taxon>Dictyosteliales</taxon>
        <taxon>Dictyosteliaceae</taxon>
        <taxon>Dictyostelium</taxon>
    </lineage>
</organism>
<keyword evidence="7" id="KW-0653">Protein transport</keyword>
<keyword evidence="4" id="KW-0813">Transport</keyword>
<dbReference type="Gene3D" id="1.20.5.420">
    <property type="entry name" value="Immunoglobulin FC, subunit C"/>
    <property type="match status" value="1"/>
</dbReference>
<evidence type="ECO:0008006" key="14">
    <source>
        <dbReference type="Google" id="ProtNLM"/>
    </source>
</evidence>
<dbReference type="GeneID" id="10507010"/>
<dbReference type="InParanoid" id="F0ZBX0"/>
<evidence type="ECO:0000256" key="8">
    <source>
        <dbReference type="ARBA" id="ARBA00023136"/>
    </source>
</evidence>
<protein>
    <recommendedName>
        <fullName evidence="14">Vta1/callose synthase N-terminal domain-containing protein</fullName>
    </recommendedName>
</protein>
<feature type="region of interest" description="Disordered" evidence="9">
    <location>
        <begin position="199"/>
        <end position="456"/>
    </location>
</feature>
<dbReference type="eggNOG" id="KOG0917">
    <property type="taxonomic scope" value="Eukaryota"/>
</dbReference>
<dbReference type="AlphaFoldDB" id="F0ZBX0"/>
<evidence type="ECO:0000256" key="7">
    <source>
        <dbReference type="ARBA" id="ARBA00022927"/>
    </source>
</evidence>
<dbReference type="PANTHER" id="PTHR46009">
    <property type="entry name" value="VACUOLAR PROTEIN SORTING-ASSOCIATED PROTEIN VTA1 HOMOLOG"/>
    <property type="match status" value="1"/>
</dbReference>
<dbReference type="GO" id="GO:0010008">
    <property type="term" value="C:endosome membrane"/>
    <property type="evidence" value="ECO:0007669"/>
    <property type="project" value="UniProtKB-SubCell"/>
</dbReference>
<keyword evidence="8" id="KW-0472">Membrane</keyword>
<dbReference type="InterPro" id="IPR041212">
    <property type="entry name" value="Vta1_C"/>
</dbReference>
<keyword evidence="6" id="KW-0967">Endosome</keyword>
<feature type="region of interest" description="Disordered" evidence="9">
    <location>
        <begin position="154"/>
        <end position="182"/>
    </location>
</feature>
<evidence type="ECO:0000256" key="4">
    <source>
        <dbReference type="ARBA" id="ARBA00022448"/>
    </source>
</evidence>
<comment type="similarity">
    <text evidence="3">Belongs to the VTA1 family.</text>
</comment>
<dbReference type="GO" id="GO:0015031">
    <property type="term" value="P:protein transport"/>
    <property type="evidence" value="ECO:0007669"/>
    <property type="project" value="UniProtKB-KW"/>
</dbReference>
<feature type="domain" description="Vta1/callose synthase N-terminal" evidence="10">
    <location>
        <begin position="13"/>
        <end position="156"/>
    </location>
</feature>
<dbReference type="GO" id="GO:0032511">
    <property type="term" value="P:late endosome to vacuole transport via multivesicular body sorting pathway"/>
    <property type="evidence" value="ECO:0000318"/>
    <property type="project" value="GO_Central"/>
</dbReference>
<keyword evidence="5" id="KW-0963">Cytoplasm</keyword>
<name>F0ZBX0_DICPU</name>
<feature type="compositionally biased region" description="Low complexity" evidence="9">
    <location>
        <begin position="240"/>
        <end position="269"/>
    </location>
</feature>
<keyword evidence="13" id="KW-1185">Reference proteome</keyword>
<comment type="subcellular location">
    <subcellularLocation>
        <location evidence="2">Cytoplasm</location>
    </subcellularLocation>
    <subcellularLocation>
        <location evidence="1">Endosome membrane</location>
        <topology evidence="1">Peripheral membrane protein</topology>
    </subcellularLocation>
</comment>
<dbReference type="InterPro" id="IPR044538">
    <property type="entry name" value="Vta1-like"/>
</dbReference>
<proteinExistence type="inferred from homology"/>
<dbReference type="PANTHER" id="PTHR46009:SF1">
    <property type="entry name" value="VACUOLAR PROTEIN SORTING-ASSOCIATED PROTEIN VTA1 HOMOLOG"/>
    <property type="match status" value="1"/>
</dbReference>
<feature type="domain" description="Vta1 C-terminal" evidence="11">
    <location>
        <begin position="540"/>
        <end position="577"/>
    </location>
</feature>
<gene>
    <name evidence="12" type="ORF">DICPUDRAFT_148752</name>
</gene>
<feature type="compositionally biased region" description="Polar residues" evidence="9">
    <location>
        <begin position="281"/>
        <end position="308"/>
    </location>
</feature>
<dbReference type="VEuPathDB" id="AmoebaDB:DICPUDRAFT_148752"/>
<dbReference type="EMBL" id="GL870974">
    <property type="protein sequence ID" value="EGC38560.1"/>
    <property type="molecule type" value="Genomic_DNA"/>
</dbReference>
<dbReference type="OMA" id="KAGGNDQ"/>
<accession>F0ZBX0</accession>
<evidence type="ECO:0000256" key="6">
    <source>
        <dbReference type="ARBA" id="ARBA00022753"/>
    </source>
</evidence>
<evidence type="ECO:0000256" key="2">
    <source>
        <dbReference type="ARBA" id="ARBA00004496"/>
    </source>
</evidence>
<evidence type="ECO:0000259" key="10">
    <source>
        <dbReference type="Pfam" id="PF04652"/>
    </source>
</evidence>
<evidence type="ECO:0000313" key="13">
    <source>
        <dbReference type="Proteomes" id="UP000001064"/>
    </source>
</evidence>
<dbReference type="STRING" id="5786.F0ZBX0"/>
<dbReference type="InterPro" id="IPR039431">
    <property type="entry name" value="Vta1/CALS_N"/>
</dbReference>
<dbReference type="InterPro" id="IPR023175">
    <property type="entry name" value="Vta1/CALS_N_sf"/>
</dbReference>
<evidence type="ECO:0000256" key="5">
    <source>
        <dbReference type="ARBA" id="ARBA00022490"/>
    </source>
</evidence>